<dbReference type="Proteomes" id="UP000821866">
    <property type="component" value="Chromosome 4"/>
</dbReference>
<keyword evidence="3" id="KW-1185">Reference proteome</keyword>
<accession>A0A9J6E483</accession>
<sequence length="389" mass="44141">MRNEESWSPIPIRVTAHVQLKPLPRNMNPQRYPGRHKARADYYIRRYKNREDVLYIDAAVGPLEGTAMAAAMTEYGRISISASVKKARPDVAEGVALAIAGVHLAADFTITEISTDSQGAYRYFRQGITPKTVLRILSNILSLLHQVSITWVPGHECIHGSERVHAHVRGLSIRTLGDRSPETVRKPQEGIRTYHEITRYYRNGRRDFLAPHFSLTPNQSSVWRQLQTKAFISPYLAHLFYPTLHKPQSTTCGAPRADLFHCLWNCRKPMVVGPIPNPLLFSWEAAVRVTVSDDLLRLVHWACLEMSARGLLDVEGPNHIYFDFFKIELYPPAPPPLQRRNSATSDEASRCAIRHCMRTRFHRAANVREEENKGVQERGSRGLSTFGSS</sequence>
<evidence type="ECO:0000313" key="2">
    <source>
        <dbReference type="EMBL" id="KAH8029132.1"/>
    </source>
</evidence>
<evidence type="ECO:0008006" key="4">
    <source>
        <dbReference type="Google" id="ProtNLM"/>
    </source>
</evidence>
<reference evidence="2" key="1">
    <citation type="journal article" date="2020" name="Cell">
        <title>Large-Scale Comparative Analyses of Tick Genomes Elucidate Their Genetic Diversity and Vector Capacities.</title>
        <authorList>
            <consortium name="Tick Genome and Microbiome Consortium (TIGMIC)"/>
            <person name="Jia N."/>
            <person name="Wang J."/>
            <person name="Shi W."/>
            <person name="Du L."/>
            <person name="Sun Y."/>
            <person name="Zhan W."/>
            <person name="Jiang J.F."/>
            <person name="Wang Q."/>
            <person name="Zhang B."/>
            <person name="Ji P."/>
            <person name="Bell-Sakyi L."/>
            <person name="Cui X.M."/>
            <person name="Yuan T.T."/>
            <person name="Jiang B.G."/>
            <person name="Yang W.F."/>
            <person name="Lam T.T."/>
            <person name="Chang Q.C."/>
            <person name="Ding S.J."/>
            <person name="Wang X.J."/>
            <person name="Zhu J.G."/>
            <person name="Ruan X.D."/>
            <person name="Zhao L."/>
            <person name="Wei J.T."/>
            <person name="Ye R.Z."/>
            <person name="Que T.C."/>
            <person name="Du C.H."/>
            <person name="Zhou Y.H."/>
            <person name="Cheng J.X."/>
            <person name="Dai P.F."/>
            <person name="Guo W.B."/>
            <person name="Han X.H."/>
            <person name="Huang E.J."/>
            <person name="Li L.F."/>
            <person name="Wei W."/>
            <person name="Gao Y.C."/>
            <person name="Liu J.Z."/>
            <person name="Shao H.Z."/>
            <person name="Wang X."/>
            <person name="Wang C.C."/>
            <person name="Yang T.C."/>
            <person name="Huo Q.B."/>
            <person name="Li W."/>
            <person name="Chen H.Y."/>
            <person name="Chen S.E."/>
            <person name="Zhou L.G."/>
            <person name="Ni X.B."/>
            <person name="Tian J.H."/>
            <person name="Sheng Y."/>
            <person name="Liu T."/>
            <person name="Pan Y.S."/>
            <person name="Xia L.Y."/>
            <person name="Li J."/>
            <person name="Zhao F."/>
            <person name="Cao W.C."/>
        </authorList>
    </citation>
    <scope>NUCLEOTIDE SEQUENCE</scope>
    <source>
        <strain evidence="2">Rmic-2018</strain>
    </source>
</reference>
<dbReference type="EMBL" id="JABSTU010000006">
    <property type="protein sequence ID" value="KAH8029132.1"/>
    <property type="molecule type" value="Genomic_DNA"/>
</dbReference>
<name>A0A9J6E483_RHIMP</name>
<comment type="caution">
    <text evidence="2">The sequence shown here is derived from an EMBL/GenBank/DDBJ whole genome shotgun (WGS) entry which is preliminary data.</text>
</comment>
<organism evidence="2 3">
    <name type="scientific">Rhipicephalus microplus</name>
    <name type="common">Cattle tick</name>
    <name type="synonym">Boophilus microplus</name>
    <dbReference type="NCBI Taxonomy" id="6941"/>
    <lineage>
        <taxon>Eukaryota</taxon>
        <taxon>Metazoa</taxon>
        <taxon>Ecdysozoa</taxon>
        <taxon>Arthropoda</taxon>
        <taxon>Chelicerata</taxon>
        <taxon>Arachnida</taxon>
        <taxon>Acari</taxon>
        <taxon>Parasitiformes</taxon>
        <taxon>Ixodida</taxon>
        <taxon>Ixodoidea</taxon>
        <taxon>Ixodidae</taxon>
        <taxon>Rhipicephalinae</taxon>
        <taxon>Rhipicephalus</taxon>
        <taxon>Boophilus</taxon>
    </lineage>
</organism>
<dbReference type="SUPFAM" id="SSF53098">
    <property type="entry name" value="Ribonuclease H-like"/>
    <property type="match status" value="1"/>
</dbReference>
<evidence type="ECO:0000256" key="1">
    <source>
        <dbReference type="SAM" id="MobiDB-lite"/>
    </source>
</evidence>
<feature type="region of interest" description="Disordered" evidence="1">
    <location>
        <begin position="368"/>
        <end position="389"/>
    </location>
</feature>
<feature type="compositionally biased region" description="Basic and acidic residues" evidence="1">
    <location>
        <begin position="368"/>
        <end position="380"/>
    </location>
</feature>
<gene>
    <name evidence="2" type="ORF">HPB51_022742</name>
</gene>
<dbReference type="InterPro" id="IPR036397">
    <property type="entry name" value="RNaseH_sf"/>
</dbReference>
<evidence type="ECO:0000313" key="3">
    <source>
        <dbReference type="Proteomes" id="UP000821866"/>
    </source>
</evidence>
<reference evidence="2" key="2">
    <citation type="submission" date="2021-09" db="EMBL/GenBank/DDBJ databases">
        <authorList>
            <person name="Jia N."/>
            <person name="Wang J."/>
            <person name="Shi W."/>
            <person name="Du L."/>
            <person name="Sun Y."/>
            <person name="Zhan W."/>
            <person name="Jiang J."/>
            <person name="Wang Q."/>
            <person name="Zhang B."/>
            <person name="Ji P."/>
            <person name="Sakyi L.B."/>
            <person name="Cui X."/>
            <person name="Yuan T."/>
            <person name="Jiang B."/>
            <person name="Yang W."/>
            <person name="Lam T.T.-Y."/>
            <person name="Chang Q."/>
            <person name="Ding S."/>
            <person name="Wang X."/>
            <person name="Zhu J."/>
            <person name="Ruan X."/>
            <person name="Zhao L."/>
            <person name="Wei J."/>
            <person name="Que T."/>
            <person name="Du C."/>
            <person name="Cheng J."/>
            <person name="Dai P."/>
            <person name="Han X."/>
            <person name="Huang E."/>
            <person name="Gao Y."/>
            <person name="Liu J."/>
            <person name="Shao H."/>
            <person name="Ye R."/>
            <person name="Li L."/>
            <person name="Wei W."/>
            <person name="Wang X."/>
            <person name="Wang C."/>
            <person name="Huo Q."/>
            <person name="Li W."/>
            <person name="Guo W."/>
            <person name="Chen H."/>
            <person name="Chen S."/>
            <person name="Zhou L."/>
            <person name="Zhou L."/>
            <person name="Ni X."/>
            <person name="Tian J."/>
            <person name="Zhou Y."/>
            <person name="Sheng Y."/>
            <person name="Liu T."/>
            <person name="Pan Y."/>
            <person name="Xia L."/>
            <person name="Li J."/>
            <person name="Zhao F."/>
            <person name="Cao W."/>
        </authorList>
    </citation>
    <scope>NUCLEOTIDE SEQUENCE</scope>
    <source>
        <strain evidence="2">Rmic-2018</strain>
        <tissue evidence="2">Larvae</tissue>
    </source>
</reference>
<dbReference type="InterPro" id="IPR012337">
    <property type="entry name" value="RNaseH-like_sf"/>
</dbReference>
<dbReference type="GO" id="GO:0003676">
    <property type="term" value="F:nucleic acid binding"/>
    <property type="evidence" value="ECO:0007669"/>
    <property type="project" value="InterPro"/>
</dbReference>
<dbReference type="Gene3D" id="3.30.420.10">
    <property type="entry name" value="Ribonuclease H-like superfamily/Ribonuclease H"/>
    <property type="match status" value="1"/>
</dbReference>
<protein>
    <recommendedName>
        <fullName evidence="4">Tick transposon</fullName>
    </recommendedName>
</protein>
<dbReference type="AlphaFoldDB" id="A0A9J6E483"/>
<proteinExistence type="predicted"/>